<proteinExistence type="predicted"/>
<dbReference type="Proteomes" id="UP000607653">
    <property type="component" value="Unassembled WGS sequence"/>
</dbReference>
<feature type="compositionally biased region" description="Basic residues" evidence="1">
    <location>
        <begin position="12"/>
        <end position="27"/>
    </location>
</feature>
<name>A0A822XQT6_NELNU</name>
<accession>A0A822XQT6</accession>
<comment type="caution">
    <text evidence="2">The sequence shown here is derived from an EMBL/GenBank/DDBJ whole genome shotgun (WGS) entry which is preliminary data.</text>
</comment>
<evidence type="ECO:0000313" key="2">
    <source>
        <dbReference type="EMBL" id="DAD21469.1"/>
    </source>
</evidence>
<dbReference type="AlphaFoldDB" id="A0A822XQT6"/>
<reference evidence="2 3" key="1">
    <citation type="journal article" date="2020" name="Mol. Biol. Evol.">
        <title>Distinct Expression and Methylation Patterns for Genes with Different Fates following a Single Whole-Genome Duplication in Flowering Plants.</title>
        <authorList>
            <person name="Shi T."/>
            <person name="Rahmani R.S."/>
            <person name="Gugger P.F."/>
            <person name="Wang M."/>
            <person name="Li H."/>
            <person name="Zhang Y."/>
            <person name="Li Z."/>
            <person name="Wang Q."/>
            <person name="Van de Peer Y."/>
            <person name="Marchal K."/>
            <person name="Chen J."/>
        </authorList>
    </citation>
    <scope>NUCLEOTIDE SEQUENCE [LARGE SCALE GENOMIC DNA]</scope>
    <source>
        <tissue evidence="2">Leaf</tissue>
    </source>
</reference>
<organism evidence="2 3">
    <name type="scientific">Nelumbo nucifera</name>
    <name type="common">Sacred lotus</name>
    <dbReference type="NCBI Taxonomy" id="4432"/>
    <lineage>
        <taxon>Eukaryota</taxon>
        <taxon>Viridiplantae</taxon>
        <taxon>Streptophyta</taxon>
        <taxon>Embryophyta</taxon>
        <taxon>Tracheophyta</taxon>
        <taxon>Spermatophyta</taxon>
        <taxon>Magnoliopsida</taxon>
        <taxon>Proteales</taxon>
        <taxon>Nelumbonaceae</taxon>
        <taxon>Nelumbo</taxon>
    </lineage>
</organism>
<evidence type="ECO:0000313" key="3">
    <source>
        <dbReference type="Proteomes" id="UP000607653"/>
    </source>
</evidence>
<feature type="region of interest" description="Disordered" evidence="1">
    <location>
        <begin position="1"/>
        <end position="27"/>
    </location>
</feature>
<dbReference type="EMBL" id="DUZY01000001">
    <property type="protein sequence ID" value="DAD21469.1"/>
    <property type="molecule type" value="Genomic_DNA"/>
</dbReference>
<keyword evidence="3" id="KW-1185">Reference proteome</keyword>
<gene>
    <name evidence="2" type="ORF">HUJ06_022932</name>
</gene>
<evidence type="ECO:0000256" key="1">
    <source>
        <dbReference type="SAM" id="MobiDB-lite"/>
    </source>
</evidence>
<protein>
    <submittedName>
        <fullName evidence="2">Uncharacterized protein</fullName>
    </submittedName>
</protein>
<sequence length="27" mass="3219">MPRLLSDLRFRLPVKRKGGAHTKERKK</sequence>
<feature type="compositionally biased region" description="Basic and acidic residues" evidence="1">
    <location>
        <begin position="1"/>
        <end position="10"/>
    </location>
</feature>